<gene>
    <name evidence="2" type="ORF">NYO98_01460</name>
</gene>
<accession>A0ABT4C7K7</accession>
<name>A0ABT4C7K7_9ACTN</name>
<keyword evidence="3" id="KW-1185">Reference proteome</keyword>
<evidence type="ECO:0000313" key="3">
    <source>
        <dbReference type="Proteomes" id="UP001074726"/>
    </source>
</evidence>
<feature type="domain" description="DUF1638" evidence="1">
    <location>
        <begin position="29"/>
        <end position="185"/>
    </location>
</feature>
<proteinExistence type="predicted"/>
<dbReference type="RefSeq" id="WP_268109740.1">
    <property type="nucleotide sequence ID" value="NZ_JAPPUX010000001.1"/>
</dbReference>
<evidence type="ECO:0000313" key="2">
    <source>
        <dbReference type="EMBL" id="MCY4724927.1"/>
    </source>
</evidence>
<organism evidence="2 3">
    <name type="scientific">Nocardioides pini</name>
    <dbReference type="NCBI Taxonomy" id="2975053"/>
    <lineage>
        <taxon>Bacteria</taxon>
        <taxon>Bacillati</taxon>
        <taxon>Actinomycetota</taxon>
        <taxon>Actinomycetes</taxon>
        <taxon>Propionibacteriales</taxon>
        <taxon>Nocardioidaceae</taxon>
        <taxon>Nocardioides</taxon>
    </lineage>
</organism>
<evidence type="ECO:0000259" key="1">
    <source>
        <dbReference type="Pfam" id="PF07796"/>
    </source>
</evidence>
<dbReference type="InterPro" id="IPR012437">
    <property type="entry name" value="DUF1638"/>
</dbReference>
<reference evidence="2" key="1">
    <citation type="submission" date="2022-08" db="EMBL/GenBank/DDBJ databases">
        <title>Genome sequencing of Nocardioides sp. STR2.</title>
        <authorList>
            <person name="So Y."/>
        </authorList>
    </citation>
    <scope>NUCLEOTIDE SEQUENCE</scope>
    <source>
        <strain evidence="2">STR2</strain>
    </source>
</reference>
<dbReference type="Pfam" id="PF07796">
    <property type="entry name" value="DUF1638"/>
    <property type="match status" value="1"/>
</dbReference>
<sequence>MALIACGAIAQPAAAVVDRNGWPVDVHPLPPLLHNHPDRIADQVRALAERLGRSYGRVVVGYADCGTYGALDSVCDDLGLQRLPGLHCYDVYAGRSRLERFFDEQPGTYLLTDFLVRSFDRTVVRELGLDRYPELRDTYFGHYTRVVWLAQEPDEELRALAADAAEGLGLPLTVVETGDHGLEQALADLVRPAV</sequence>
<comment type="caution">
    <text evidence="2">The sequence shown here is derived from an EMBL/GenBank/DDBJ whole genome shotgun (WGS) entry which is preliminary data.</text>
</comment>
<dbReference type="EMBL" id="JAPPUX010000001">
    <property type="protein sequence ID" value="MCY4724927.1"/>
    <property type="molecule type" value="Genomic_DNA"/>
</dbReference>
<protein>
    <submittedName>
        <fullName evidence="2">DUF1638 domain-containing protein</fullName>
    </submittedName>
</protein>
<dbReference type="Proteomes" id="UP001074726">
    <property type="component" value="Unassembled WGS sequence"/>
</dbReference>